<dbReference type="SUPFAM" id="SSF102220">
    <property type="entry name" value="DNA polymerase III psi subunit"/>
    <property type="match status" value="1"/>
</dbReference>
<evidence type="ECO:0008006" key="3">
    <source>
        <dbReference type="Google" id="ProtNLM"/>
    </source>
</evidence>
<dbReference type="PATRIC" id="fig|1268237.3.peg.1987"/>
<evidence type="ECO:0000313" key="2">
    <source>
        <dbReference type="Proteomes" id="UP000023775"/>
    </source>
</evidence>
<dbReference type="Pfam" id="PF03603">
    <property type="entry name" value="DNA_III_psi"/>
    <property type="match status" value="1"/>
</dbReference>
<dbReference type="GO" id="GO:0006260">
    <property type="term" value="P:DNA replication"/>
    <property type="evidence" value="ECO:0007669"/>
    <property type="project" value="InterPro"/>
</dbReference>
<dbReference type="eggNOG" id="COG3050">
    <property type="taxonomic scope" value="Bacteria"/>
</dbReference>
<dbReference type="Gene3D" id="3.40.50.10220">
    <property type="entry name" value="DNA polymerase III, psi subunit"/>
    <property type="match status" value="1"/>
</dbReference>
<organism evidence="1 2">
    <name type="scientific">Aeromonas diversa CDC 2478-85</name>
    <dbReference type="NCBI Taxonomy" id="1268237"/>
    <lineage>
        <taxon>Bacteria</taxon>
        <taxon>Pseudomonadati</taxon>
        <taxon>Pseudomonadota</taxon>
        <taxon>Gammaproteobacteria</taxon>
        <taxon>Aeromonadales</taxon>
        <taxon>Aeromonadaceae</taxon>
        <taxon>Aeromonas</taxon>
    </lineage>
</organism>
<proteinExistence type="predicted"/>
<dbReference type="InterPro" id="IPR036654">
    <property type="entry name" value="DNA_pol_III_psi_sf"/>
</dbReference>
<comment type="caution">
    <text evidence="1">The sequence shown here is derived from an EMBL/GenBank/DDBJ whole genome shotgun (WGS) entry which is preliminary data.</text>
</comment>
<gene>
    <name evidence="1" type="ORF">G114_10100</name>
</gene>
<dbReference type="InterPro" id="IPR004615">
    <property type="entry name" value="DNA_pol_III_psi"/>
</dbReference>
<dbReference type="Proteomes" id="UP000023775">
    <property type="component" value="Unassembled WGS sequence"/>
</dbReference>
<evidence type="ECO:0000313" key="1">
    <source>
        <dbReference type="EMBL" id="ENY71999.1"/>
    </source>
</evidence>
<protein>
    <recommendedName>
        <fullName evidence="3">DNA polymerase III subunit psi</fullName>
    </recommendedName>
</protein>
<dbReference type="GO" id="GO:0003887">
    <property type="term" value="F:DNA-directed DNA polymerase activity"/>
    <property type="evidence" value="ECO:0007669"/>
    <property type="project" value="InterPro"/>
</dbReference>
<keyword evidence="2" id="KW-1185">Reference proteome</keyword>
<dbReference type="AlphaFoldDB" id="N9U0U0"/>
<sequence length="128" mass="13715">MPDRAPADLRAALLSRMGIPTWQLRHPLPASPAGESSPVDAAGPDAQGLWLVAARLPAQSLLEDLCAVLEISPSEVALLPPGPLPAGQPRWLWLTQPDPARPGALICPLNPTAAEKRALWQQIRTHHD</sequence>
<name>N9U0U0_9GAMM</name>
<accession>N9U0U0</accession>
<dbReference type="GO" id="GO:0008408">
    <property type="term" value="F:3'-5' exonuclease activity"/>
    <property type="evidence" value="ECO:0007669"/>
    <property type="project" value="InterPro"/>
</dbReference>
<reference evidence="1 2" key="1">
    <citation type="journal article" date="2013" name="Genome Announc.">
        <title>Draft Genome Sequence of the Aeromonas diversa Type Strain.</title>
        <authorList>
            <person name="Farfan M."/>
            <person name="Spataro N."/>
            <person name="Sanglas A."/>
            <person name="Albarral V."/>
            <person name="Loren J.G."/>
            <person name="Bosch E."/>
            <person name="Fuste M.C."/>
        </authorList>
    </citation>
    <scope>NUCLEOTIDE SEQUENCE [LARGE SCALE GENOMIC DNA]</scope>
    <source>
        <strain evidence="1 2">2478-85</strain>
    </source>
</reference>
<dbReference type="OrthoDB" id="5589539at2"/>
<dbReference type="RefSeq" id="WP_005352845.1">
    <property type="nucleotide sequence ID" value="NZ_APVG01000023.1"/>
</dbReference>
<dbReference type="EMBL" id="APVG01000023">
    <property type="protein sequence ID" value="ENY71999.1"/>
    <property type="molecule type" value="Genomic_DNA"/>
</dbReference>